<reference evidence="1 2" key="1">
    <citation type="journal article" date="2014" name="Genome Announc.">
        <title>Complete Genome Sequence of the Novel Giant Pseudomonas Phage PaBG.</title>
        <authorList>
            <person name="Sykilinda N.N."/>
            <person name="Bondar A.A."/>
            <person name="Gorshkova A.S."/>
            <person name="Kurochkina L.P."/>
            <person name="Kulikov E.E."/>
            <person name="Shneider M.M."/>
            <person name="Kadykov V.A."/>
            <person name="Solovjeva N.V."/>
            <person name="Kabilov M.R."/>
            <person name="Mesyanzhinov V.V."/>
            <person name="Vlassov V.V."/>
            <person name="Drukker V.V."/>
            <person name="Miroshnikov K.A."/>
        </authorList>
    </citation>
    <scope>NUCLEOTIDE SEQUENCE [LARGE SCALE GENOMIC DNA]</scope>
</reference>
<gene>
    <name evidence="1" type="ORF">PaBG_00220</name>
</gene>
<dbReference type="RefSeq" id="YP_008433551.1">
    <property type="nucleotide sequence ID" value="NC_022096.1"/>
</dbReference>
<dbReference type="EMBL" id="KF147891">
    <property type="protein sequence ID" value="AGS82104.1"/>
    <property type="molecule type" value="Genomic_DNA"/>
</dbReference>
<organism evidence="1 2">
    <name type="scientific">Pseudomonas phage PaBG</name>
    <dbReference type="NCBI Taxonomy" id="1335230"/>
    <lineage>
        <taxon>Viruses</taxon>
        <taxon>Duplodnaviria</taxon>
        <taxon>Heunggongvirae</taxon>
        <taxon>Uroviricota</taxon>
        <taxon>Caudoviricetes</taxon>
        <taxon>Baikalvirus</taxon>
        <taxon>Baikalvirus PaBG</taxon>
    </lineage>
</organism>
<dbReference type="Proteomes" id="UP000015545">
    <property type="component" value="Segment"/>
</dbReference>
<keyword evidence="2" id="KW-1185">Reference proteome</keyword>
<dbReference type="KEGG" id="vg:16574906"/>
<name>S5VMG5_9CAUD</name>
<sequence>MSMLCASPYRAPKVRPPIETDLWPRYGLGRLETYDNQAMMDIALATEHEDPLNNPTFVLPAIDETLYYYYIVPLAYGNATFYGPSGFAGGWDGASWPLDDVGEEYGPVEITYRGNQYLLYRTDFGGGQGGTYTVTFANG</sequence>
<proteinExistence type="predicted"/>
<protein>
    <submittedName>
        <fullName evidence="1">Uncharacterized protein</fullName>
    </submittedName>
</protein>
<evidence type="ECO:0000313" key="1">
    <source>
        <dbReference type="EMBL" id="AGS82104.1"/>
    </source>
</evidence>
<evidence type="ECO:0000313" key="2">
    <source>
        <dbReference type="Proteomes" id="UP000015545"/>
    </source>
</evidence>
<accession>S5VMG5</accession>